<sequence>MACSSHRRFVVHCILSAAAMGCAEKGRIIDSGLVGAPHPTSHSLIDGDYLALKLQVPEDCRPVSVGLAKVTWAQGNRFGVELLMMDADERARLNGFLEKHLPLELEFQDSHQELTITAAE</sequence>
<evidence type="ECO:0000313" key="1">
    <source>
        <dbReference type="EMBL" id="CBK43154.1"/>
    </source>
</evidence>
<evidence type="ECO:0008006" key="3">
    <source>
        <dbReference type="Google" id="ProtNLM"/>
    </source>
</evidence>
<name>D8PIR7_9BACT</name>
<dbReference type="EMBL" id="FP929003">
    <property type="protein sequence ID" value="CBK43154.1"/>
    <property type="molecule type" value="Genomic_DNA"/>
</dbReference>
<dbReference type="PROSITE" id="PS51257">
    <property type="entry name" value="PROKAR_LIPOPROTEIN"/>
    <property type="match status" value="1"/>
</dbReference>
<gene>
    <name evidence="1" type="ORF">NIDE3468</name>
</gene>
<dbReference type="AlphaFoldDB" id="D8PIR7"/>
<evidence type="ECO:0000313" key="2">
    <source>
        <dbReference type="Proteomes" id="UP000001660"/>
    </source>
</evidence>
<dbReference type="Proteomes" id="UP000001660">
    <property type="component" value="Chromosome"/>
</dbReference>
<reference evidence="1 2" key="1">
    <citation type="journal article" date="2010" name="Proc. Natl. Acad. Sci. U.S.A.">
        <title>A Nitrospira metagenome illuminates the physiology and evolution of globally important nitrite-oxidizing bacteria.</title>
        <authorList>
            <person name="Lucker S."/>
            <person name="Wagner M."/>
            <person name="Maixner F."/>
            <person name="Pelletier E."/>
            <person name="Koch H."/>
            <person name="Vacherie B."/>
            <person name="Rattei T."/>
            <person name="Sinninghe Damste J."/>
            <person name="Spieck E."/>
            <person name="Le Paslier D."/>
            <person name="Daims H."/>
        </authorList>
    </citation>
    <scope>NUCLEOTIDE SEQUENCE [LARGE SCALE GENOMIC DNA]</scope>
</reference>
<dbReference type="KEGG" id="nde:NIDE3468"/>
<keyword evidence="2" id="KW-1185">Reference proteome</keyword>
<proteinExistence type="predicted"/>
<dbReference type="OrthoDB" id="9831507at2"/>
<protein>
    <recommendedName>
        <fullName evidence="3">PilZ domain-containing protein</fullName>
    </recommendedName>
</protein>
<dbReference type="HOGENOM" id="CLU_2045421_0_0_0"/>
<organism evidence="1 2">
    <name type="scientific">Nitrospira defluvii</name>
    <dbReference type="NCBI Taxonomy" id="330214"/>
    <lineage>
        <taxon>Bacteria</taxon>
        <taxon>Pseudomonadati</taxon>
        <taxon>Nitrospirota</taxon>
        <taxon>Nitrospiria</taxon>
        <taxon>Nitrospirales</taxon>
        <taxon>Nitrospiraceae</taxon>
        <taxon>Nitrospira</taxon>
    </lineage>
</organism>
<accession>D8PIR7</accession>